<dbReference type="Proteomes" id="UP000440498">
    <property type="component" value="Unassembled WGS sequence"/>
</dbReference>
<gene>
    <name evidence="2" type="ORF">GEV02_21460</name>
</gene>
<proteinExistence type="predicted"/>
<evidence type="ECO:0000313" key="3">
    <source>
        <dbReference type="Proteomes" id="UP000440498"/>
    </source>
</evidence>
<evidence type="ECO:0000313" key="2">
    <source>
        <dbReference type="EMBL" id="MQA40715.1"/>
    </source>
</evidence>
<name>A0A6A7N6G0_9BURK</name>
<reference evidence="2 3" key="1">
    <citation type="submission" date="2019-10" db="EMBL/GenBank/DDBJ databases">
        <title>Two novel species isolated from a subtropical stream in China.</title>
        <authorList>
            <person name="Lu H."/>
        </authorList>
    </citation>
    <scope>NUCLEOTIDE SEQUENCE [LARGE SCALE GENOMIC DNA]</scope>
    <source>
        <strain evidence="2 3">FT29W</strain>
    </source>
</reference>
<organism evidence="2 3">
    <name type="scientific">Rugamonas aquatica</name>
    <dbReference type="NCBI Taxonomy" id="2743357"/>
    <lineage>
        <taxon>Bacteria</taxon>
        <taxon>Pseudomonadati</taxon>
        <taxon>Pseudomonadota</taxon>
        <taxon>Betaproteobacteria</taxon>
        <taxon>Burkholderiales</taxon>
        <taxon>Oxalobacteraceae</taxon>
        <taxon>Telluria group</taxon>
        <taxon>Rugamonas</taxon>
    </lineage>
</organism>
<keyword evidence="3" id="KW-1185">Reference proteome</keyword>
<dbReference type="AlphaFoldDB" id="A0A6A7N6G0"/>
<dbReference type="EMBL" id="WHUG01000009">
    <property type="protein sequence ID" value="MQA40715.1"/>
    <property type="molecule type" value="Genomic_DNA"/>
</dbReference>
<sequence length="169" mass="18466">MLPIGSSPPAPSQRAADTNARTHAKQARQGLFHRVLPQAAAQPKHVAHQTPAPILSFRSWESAEASEVQRGGQVRRVGYLVRGIVVRCPRPISRELQQLNGAIKELQKLGGKPETLVLGCLSREVNKKQQPGETLRVLEAAIKAVPECDKILHFVQQLIRERSAALGDG</sequence>
<comment type="caution">
    <text evidence="2">The sequence shown here is derived from an EMBL/GenBank/DDBJ whole genome shotgun (WGS) entry which is preliminary data.</text>
</comment>
<feature type="region of interest" description="Disordered" evidence="1">
    <location>
        <begin position="1"/>
        <end position="28"/>
    </location>
</feature>
<dbReference type="RefSeq" id="WP_152840009.1">
    <property type="nucleotide sequence ID" value="NZ_WHUG01000009.1"/>
</dbReference>
<protein>
    <submittedName>
        <fullName evidence="2">Uncharacterized protein</fullName>
    </submittedName>
</protein>
<evidence type="ECO:0000256" key="1">
    <source>
        <dbReference type="SAM" id="MobiDB-lite"/>
    </source>
</evidence>
<feature type="compositionally biased region" description="Pro residues" evidence="1">
    <location>
        <begin position="1"/>
        <end position="11"/>
    </location>
</feature>
<accession>A0A6A7N6G0</accession>